<dbReference type="GO" id="GO:0008146">
    <property type="term" value="F:sulfotransferase activity"/>
    <property type="evidence" value="ECO:0007669"/>
    <property type="project" value="InterPro"/>
</dbReference>
<comment type="similarity">
    <text evidence="1">Belongs to the sulfotransferase 1 family.</text>
</comment>
<keyword evidence="2 4" id="KW-0808">Transferase</keyword>
<dbReference type="InterPro" id="IPR027417">
    <property type="entry name" value="P-loop_NTPase"/>
</dbReference>
<name>A0A1E1X9D6_9ACAR</name>
<evidence type="ECO:0000259" key="3">
    <source>
        <dbReference type="Pfam" id="PF00685"/>
    </source>
</evidence>
<dbReference type="AlphaFoldDB" id="A0A1E1X9D6"/>
<protein>
    <submittedName>
        <fullName evidence="4">Putative salivary sulfotransferase</fullName>
    </submittedName>
</protein>
<accession>A0A1E1X9D6</accession>
<dbReference type="Pfam" id="PF00685">
    <property type="entry name" value="Sulfotransfer_1"/>
    <property type="match status" value="1"/>
</dbReference>
<proteinExistence type="evidence at transcript level"/>
<evidence type="ECO:0000256" key="1">
    <source>
        <dbReference type="ARBA" id="ARBA00005771"/>
    </source>
</evidence>
<dbReference type="Gene3D" id="3.40.50.300">
    <property type="entry name" value="P-loop containing nucleotide triphosphate hydrolases"/>
    <property type="match status" value="1"/>
</dbReference>
<dbReference type="PANTHER" id="PTHR11783">
    <property type="entry name" value="SULFOTRANSFERASE SULT"/>
    <property type="match status" value="1"/>
</dbReference>
<evidence type="ECO:0000256" key="2">
    <source>
        <dbReference type="ARBA" id="ARBA00022679"/>
    </source>
</evidence>
<organism evidence="4">
    <name type="scientific">Amblyomma aureolatum</name>
    <dbReference type="NCBI Taxonomy" id="187763"/>
    <lineage>
        <taxon>Eukaryota</taxon>
        <taxon>Metazoa</taxon>
        <taxon>Ecdysozoa</taxon>
        <taxon>Arthropoda</taxon>
        <taxon>Chelicerata</taxon>
        <taxon>Arachnida</taxon>
        <taxon>Acari</taxon>
        <taxon>Parasitiformes</taxon>
        <taxon>Ixodida</taxon>
        <taxon>Ixodoidea</taxon>
        <taxon>Ixodidae</taxon>
        <taxon>Amblyomminae</taxon>
        <taxon>Amblyomma</taxon>
    </lineage>
</organism>
<sequence>MTAKKPYCQIIDGVPRCPGLDPEVFRESLKFREQKGDLVQCTYPKAGTHWVMYIIELILKGGEPVPNHQEFLRYVRFIGRMDIEGWQSPLPIRLFTTHEPLTRDKINAEAKYVYVARNPWDSCVSFYHMVTTLSMFNFRDGSFEDFFDAFMRGDFGYGDYFDHVACGYALRNEPNVLFLTYEQLKSDTKSAVLKLANFLGDCYGRRLEEDADLLRTVLERSTAEYMKNVLVLDVQGADPAWKTRRTETTVPSKSAYEGDHGRYCLVRSGKPGDWKSYFSPEQLRRMEAKIRDRGEDASFMDLWKDIREEALAASQR</sequence>
<reference evidence="4" key="1">
    <citation type="journal article" date="2017" name="Front. Cell. Infect. Microbiol.">
        <title>The Distinct Transcriptional Response of the Midgut of Amblyomma sculptum and Amblyomma aureolatum Ticks to Rickettsia rickettsii Correlates to Their Differences in Susceptibility to Infection.</title>
        <authorList>
            <person name="Martins L.A."/>
            <person name="Galletti M.F.B.M."/>
            <person name="Ribeiro J.M."/>
            <person name="Fujita A."/>
            <person name="Costa F.B."/>
            <person name="Labruna M.B."/>
            <person name="Daffre S."/>
            <person name="Fogaca A.C."/>
        </authorList>
    </citation>
    <scope>NUCLEOTIDE SEQUENCE</scope>
</reference>
<dbReference type="SUPFAM" id="SSF52540">
    <property type="entry name" value="P-loop containing nucleoside triphosphate hydrolases"/>
    <property type="match status" value="1"/>
</dbReference>
<dbReference type="InterPro" id="IPR000863">
    <property type="entry name" value="Sulfotransferase_dom"/>
</dbReference>
<feature type="domain" description="Sulfotransferase" evidence="3">
    <location>
        <begin position="37"/>
        <end position="291"/>
    </location>
</feature>
<dbReference type="EMBL" id="GFAC01003329">
    <property type="protein sequence ID" value="JAT95859.1"/>
    <property type="molecule type" value="mRNA"/>
</dbReference>
<evidence type="ECO:0000313" key="4">
    <source>
        <dbReference type="EMBL" id="JAT95859.1"/>
    </source>
</evidence>